<reference evidence="2" key="1">
    <citation type="submission" date="2018-06" db="EMBL/GenBank/DDBJ databases">
        <authorList>
            <person name="Zhirakovskaya E."/>
        </authorList>
    </citation>
    <scope>NUCLEOTIDE SEQUENCE</scope>
</reference>
<evidence type="ECO:0000256" key="1">
    <source>
        <dbReference type="SAM" id="MobiDB-lite"/>
    </source>
</evidence>
<sequence length="114" mass="12074">MTKRKTGSVKATTATKSSASSKTNSAGNNPPNTQKTSAKSASASTISRKKPASAKKPSAKSTKIAQKMGISTEQRIVMIAEAAYYHSLNSESGGQDMLHWLRAEADIDARYPAN</sequence>
<name>A0A3B0YV66_9ZZZZ</name>
<evidence type="ECO:0000313" key="2">
    <source>
        <dbReference type="EMBL" id="VAW79232.1"/>
    </source>
</evidence>
<dbReference type="AlphaFoldDB" id="A0A3B0YV66"/>
<feature type="region of interest" description="Disordered" evidence="1">
    <location>
        <begin position="1"/>
        <end position="68"/>
    </location>
</feature>
<gene>
    <name evidence="2" type="ORF">MNBD_GAMMA12-436</name>
</gene>
<feature type="compositionally biased region" description="Low complexity" evidence="1">
    <location>
        <begin position="8"/>
        <end position="46"/>
    </location>
</feature>
<proteinExistence type="predicted"/>
<organism evidence="2">
    <name type="scientific">hydrothermal vent metagenome</name>
    <dbReference type="NCBI Taxonomy" id="652676"/>
    <lineage>
        <taxon>unclassified sequences</taxon>
        <taxon>metagenomes</taxon>
        <taxon>ecological metagenomes</taxon>
    </lineage>
</organism>
<accession>A0A3B0YV66</accession>
<dbReference type="EMBL" id="UOFL01000171">
    <property type="protein sequence ID" value="VAW79232.1"/>
    <property type="molecule type" value="Genomic_DNA"/>
</dbReference>
<protein>
    <recommendedName>
        <fullName evidence="3">DUF2934 domain-containing protein</fullName>
    </recommendedName>
</protein>
<evidence type="ECO:0008006" key="3">
    <source>
        <dbReference type="Google" id="ProtNLM"/>
    </source>
</evidence>